<protein>
    <submittedName>
        <fullName evidence="1">Uncharacterized protein</fullName>
    </submittedName>
</protein>
<evidence type="ECO:0000313" key="2">
    <source>
        <dbReference type="Proteomes" id="UP001150062"/>
    </source>
</evidence>
<accession>A0ABQ8X6D4</accession>
<dbReference type="Proteomes" id="UP001150062">
    <property type="component" value="Unassembled WGS sequence"/>
</dbReference>
<proteinExistence type="predicted"/>
<evidence type="ECO:0000313" key="1">
    <source>
        <dbReference type="EMBL" id="KAJ6228221.1"/>
    </source>
</evidence>
<gene>
    <name evidence="1" type="ORF">M0813_09048</name>
</gene>
<name>A0ABQ8X6D4_9EUKA</name>
<comment type="caution">
    <text evidence="1">The sequence shown here is derived from an EMBL/GenBank/DDBJ whole genome shotgun (WGS) entry which is preliminary data.</text>
</comment>
<keyword evidence="2" id="KW-1185">Reference proteome</keyword>
<organism evidence="1 2">
    <name type="scientific">Anaeramoeba flamelloides</name>
    <dbReference type="NCBI Taxonomy" id="1746091"/>
    <lineage>
        <taxon>Eukaryota</taxon>
        <taxon>Metamonada</taxon>
        <taxon>Anaeramoebidae</taxon>
        <taxon>Anaeramoeba</taxon>
    </lineage>
</organism>
<dbReference type="EMBL" id="JAOAOG010000329">
    <property type="protein sequence ID" value="KAJ6228221.1"/>
    <property type="molecule type" value="Genomic_DNA"/>
</dbReference>
<sequence>MQDDKIFIIIAFYQTYKLEHIGIIQEINIVLTDNGGLLNYVKVVNFDQRKHIKIENLLKEYQYLNYIEKLDTLDQNELGGIYHFILIKDNSYDQKIKEFIFVINETTSIEPSQNHIILPLIFYSDDFSFNASMDQQVDTQIDGIYMTFASQKRGIRKLKTSHYPITFIPKSKDFYTTLEPIINDLLLLEKGIVINEDSNEKLVVFSPVLLWITDLVEKAKILGIKSPTGKTKNPCFNCDTGFDHWALNKKINIF</sequence>
<reference evidence="1" key="1">
    <citation type="submission" date="2022-08" db="EMBL/GenBank/DDBJ databases">
        <title>Novel sulfate-reducing endosymbionts in the free-living metamonad Anaeramoeba.</title>
        <authorList>
            <person name="Jerlstrom-Hultqvist J."/>
            <person name="Cepicka I."/>
            <person name="Gallot-Lavallee L."/>
            <person name="Salas-Leiva D."/>
            <person name="Curtis B.A."/>
            <person name="Zahonova K."/>
            <person name="Pipaliya S."/>
            <person name="Dacks J."/>
            <person name="Roger A.J."/>
        </authorList>
    </citation>
    <scope>NUCLEOTIDE SEQUENCE</scope>
    <source>
        <strain evidence="1">Schooner1</strain>
    </source>
</reference>